<feature type="compositionally biased region" description="Basic and acidic residues" evidence="1">
    <location>
        <begin position="118"/>
        <end position="139"/>
    </location>
</feature>
<evidence type="ECO:0000313" key="2">
    <source>
        <dbReference type="EMBL" id="KAG8094603.1"/>
    </source>
</evidence>
<reference evidence="2" key="1">
    <citation type="journal article" date="2021" name="bioRxiv">
        <title>Whole Genome Assembly and Annotation of Northern Wild Rice, Zizania palustris L., Supports a Whole Genome Duplication in the Zizania Genus.</title>
        <authorList>
            <person name="Haas M."/>
            <person name="Kono T."/>
            <person name="Macchietto M."/>
            <person name="Millas R."/>
            <person name="McGilp L."/>
            <person name="Shao M."/>
            <person name="Duquette J."/>
            <person name="Hirsch C.N."/>
            <person name="Kimball J."/>
        </authorList>
    </citation>
    <scope>NUCLEOTIDE SEQUENCE</scope>
    <source>
        <tissue evidence="2">Fresh leaf tissue</tissue>
    </source>
</reference>
<sequence length="146" mass="16011">MPQSPVALADGINRTSDTAPSLAISPLAMKTAGTHRRRRTRKPSSPLLVTGRIQPVTIAIAGSPHQGDGNKCVSKNELGQLLQELNANILKSNQDNDHKLERIERSLATLVDTMENVERRTQLPNDRVGDIEVDDKNQGEYDPPLD</sequence>
<organism evidence="2 3">
    <name type="scientific">Zizania palustris</name>
    <name type="common">Northern wild rice</name>
    <dbReference type="NCBI Taxonomy" id="103762"/>
    <lineage>
        <taxon>Eukaryota</taxon>
        <taxon>Viridiplantae</taxon>
        <taxon>Streptophyta</taxon>
        <taxon>Embryophyta</taxon>
        <taxon>Tracheophyta</taxon>
        <taxon>Spermatophyta</taxon>
        <taxon>Magnoliopsida</taxon>
        <taxon>Liliopsida</taxon>
        <taxon>Poales</taxon>
        <taxon>Poaceae</taxon>
        <taxon>BOP clade</taxon>
        <taxon>Oryzoideae</taxon>
        <taxon>Oryzeae</taxon>
        <taxon>Zizaniinae</taxon>
        <taxon>Zizania</taxon>
    </lineage>
</organism>
<evidence type="ECO:0000256" key="1">
    <source>
        <dbReference type="SAM" id="MobiDB-lite"/>
    </source>
</evidence>
<dbReference type="Proteomes" id="UP000729402">
    <property type="component" value="Unassembled WGS sequence"/>
</dbReference>
<comment type="caution">
    <text evidence="2">The sequence shown here is derived from an EMBL/GenBank/DDBJ whole genome shotgun (WGS) entry which is preliminary data.</text>
</comment>
<proteinExistence type="predicted"/>
<name>A0A8J6BYR6_ZIZPA</name>
<feature type="region of interest" description="Disordered" evidence="1">
    <location>
        <begin position="1"/>
        <end position="20"/>
    </location>
</feature>
<dbReference type="EMBL" id="JAAALK010000080">
    <property type="protein sequence ID" value="KAG8094603.1"/>
    <property type="molecule type" value="Genomic_DNA"/>
</dbReference>
<reference evidence="2" key="2">
    <citation type="submission" date="2021-02" db="EMBL/GenBank/DDBJ databases">
        <authorList>
            <person name="Kimball J.A."/>
            <person name="Haas M.W."/>
            <person name="Macchietto M."/>
            <person name="Kono T."/>
            <person name="Duquette J."/>
            <person name="Shao M."/>
        </authorList>
    </citation>
    <scope>NUCLEOTIDE SEQUENCE</scope>
    <source>
        <tissue evidence="2">Fresh leaf tissue</tissue>
    </source>
</reference>
<feature type="region of interest" description="Disordered" evidence="1">
    <location>
        <begin position="118"/>
        <end position="146"/>
    </location>
</feature>
<gene>
    <name evidence="2" type="ORF">GUJ93_ZPchr0012g21363</name>
</gene>
<accession>A0A8J6BYR6</accession>
<protein>
    <submittedName>
        <fullName evidence="2">Uncharacterized protein</fullName>
    </submittedName>
</protein>
<evidence type="ECO:0000313" key="3">
    <source>
        <dbReference type="Proteomes" id="UP000729402"/>
    </source>
</evidence>
<keyword evidence="3" id="KW-1185">Reference proteome</keyword>
<dbReference type="AlphaFoldDB" id="A0A8J6BYR6"/>